<evidence type="ECO:0000313" key="6">
    <source>
        <dbReference type="EMBL" id="ORW26752.1"/>
    </source>
</evidence>
<dbReference type="InterPro" id="IPR043129">
    <property type="entry name" value="ATPase_NBD"/>
</dbReference>
<evidence type="ECO:0000256" key="5">
    <source>
        <dbReference type="SAM" id="Phobius"/>
    </source>
</evidence>
<evidence type="ECO:0000256" key="1">
    <source>
        <dbReference type="ARBA" id="ARBA00022741"/>
    </source>
</evidence>
<evidence type="ECO:0008006" key="8">
    <source>
        <dbReference type="Google" id="ProtNLM"/>
    </source>
</evidence>
<keyword evidence="5" id="KW-1133">Transmembrane helix</keyword>
<organism evidence="6 7">
    <name type="scientific">Mycobacterium palustre</name>
    <dbReference type="NCBI Taxonomy" id="153971"/>
    <lineage>
        <taxon>Bacteria</taxon>
        <taxon>Bacillati</taxon>
        <taxon>Actinomycetota</taxon>
        <taxon>Actinomycetes</taxon>
        <taxon>Mycobacteriales</taxon>
        <taxon>Mycobacteriaceae</taxon>
        <taxon>Mycobacterium</taxon>
        <taxon>Mycobacterium simiae complex</taxon>
    </lineage>
</organism>
<keyword evidence="2" id="KW-0067">ATP-binding</keyword>
<evidence type="ECO:0000256" key="4">
    <source>
        <dbReference type="SAM" id="MobiDB-lite"/>
    </source>
</evidence>
<dbReference type="Proteomes" id="UP000193529">
    <property type="component" value="Unassembled WGS sequence"/>
</dbReference>
<dbReference type="Gene3D" id="3.90.640.10">
    <property type="entry name" value="Actin, Chain A, domain 4"/>
    <property type="match status" value="1"/>
</dbReference>
<feature type="transmembrane region" description="Helical" evidence="5">
    <location>
        <begin position="436"/>
        <end position="462"/>
    </location>
</feature>
<dbReference type="GO" id="GO:0005524">
    <property type="term" value="F:ATP binding"/>
    <property type="evidence" value="ECO:0007669"/>
    <property type="project" value="UniProtKB-KW"/>
</dbReference>
<feature type="region of interest" description="Disordered" evidence="4">
    <location>
        <begin position="397"/>
        <end position="432"/>
    </location>
</feature>
<keyword evidence="5" id="KW-0812">Transmembrane</keyword>
<feature type="compositionally biased region" description="Pro residues" evidence="4">
    <location>
        <begin position="480"/>
        <end position="495"/>
    </location>
</feature>
<dbReference type="Gene3D" id="3.30.420.40">
    <property type="match status" value="2"/>
</dbReference>
<evidence type="ECO:0000313" key="7">
    <source>
        <dbReference type="Proteomes" id="UP000193529"/>
    </source>
</evidence>
<accession>A0A1X1ZTR1</accession>
<dbReference type="EMBL" id="LQPJ01000076">
    <property type="protein sequence ID" value="ORW26752.1"/>
    <property type="molecule type" value="Genomic_DNA"/>
</dbReference>
<dbReference type="SUPFAM" id="SSF53067">
    <property type="entry name" value="Actin-like ATPase domain"/>
    <property type="match status" value="1"/>
</dbReference>
<feature type="non-terminal residue" evidence="6">
    <location>
        <position position="514"/>
    </location>
</feature>
<dbReference type="InterPro" id="IPR013126">
    <property type="entry name" value="Hsp_70_fam"/>
</dbReference>
<dbReference type="STRING" id="153971.AWC19_03460"/>
<comment type="caution">
    <text evidence="6">The sequence shown here is derived from an EMBL/GenBank/DDBJ whole genome shotgun (WGS) entry which is preliminary data.</text>
</comment>
<evidence type="ECO:0000256" key="2">
    <source>
        <dbReference type="ARBA" id="ARBA00022840"/>
    </source>
</evidence>
<protein>
    <recommendedName>
        <fullName evidence="8">Molecular chaperone</fullName>
    </recommendedName>
</protein>
<feature type="compositionally biased region" description="Basic and acidic residues" evidence="4">
    <location>
        <begin position="420"/>
        <end position="431"/>
    </location>
</feature>
<dbReference type="AlphaFoldDB" id="A0A1X1ZTR1"/>
<keyword evidence="5" id="KW-0472">Membrane</keyword>
<sequence>MGQMADEARPALGLSIGSTNLAAVTANLAITRKPVLTLYRQRPPEVGVPSENPRLDEPGLVVSDFVDRVGDPVGIVAADGSVHRSEALVADALRALAYAATGGRPLPESVAVTYPAHWSAKSVDATGAALGRVVEWSHNARPPLLIPDAAAALVAARTNPGIPARGTVAVCDFGGSGTSITLMDTAGDCQPLAPTVRHHDFSGDMIDQALLTAVLADAPGGGSFDTSAIGALSRLRAACRTAKEQLSSNTVTSLADDIRLTRNELDEVIREPLNNFVAVLDEALRRNGIRDLVAVVSVGGGANIPSVTTTLSGHLRVPVVTAPRPQLTPAIGGALRAARPEDTSATRAAPAAPVPVLATAAAPVARAAQPWPGSTATAEAPASSAMPAMAWSEAPAGESRAMPAAGGSGYTSARPAIKFDQPERPAPEPKKPVIPWYRLPGVIIISTVVALALVGTALAIALGGDDKPASTPPVTSTPTSPAPAPSTTPQPPPSPGDEVANPVAPQRLVQHGHE</sequence>
<dbReference type="PANTHER" id="PTHR42749">
    <property type="entry name" value="CELL SHAPE-DETERMINING PROTEIN MREB"/>
    <property type="match status" value="1"/>
</dbReference>
<keyword evidence="3" id="KW-0143">Chaperone</keyword>
<dbReference type="GO" id="GO:0140662">
    <property type="term" value="F:ATP-dependent protein folding chaperone"/>
    <property type="evidence" value="ECO:0007669"/>
    <property type="project" value="InterPro"/>
</dbReference>
<dbReference type="PANTHER" id="PTHR42749:SF1">
    <property type="entry name" value="CELL SHAPE-DETERMINING PROTEIN MREB"/>
    <property type="match status" value="1"/>
</dbReference>
<gene>
    <name evidence="6" type="ORF">AWC19_03460</name>
</gene>
<proteinExistence type="predicted"/>
<feature type="region of interest" description="Disordered" evidence="4">
    <location>
        <begin position="464"/>
        <end position="514"/>
    </location>
</feature>
<name>A0A1X1ZTR1_9MYCO</name>
<evidence type="ECO:0000256" key="3">
    <source>
        <dbReference type="ARBA" id="ARBA00023186"/>
    </source>
</evidence>
<dbReference type="Pfam" id="PF00012">
    <property type="entry name" value="HSP70"/>
    <property type="match status" value="1"/>
</dbReference>
<keyword evidence="1" id="KW-0547">Nucleotide-binding</keyword>
<reference evidence="6 7" key="1">
    <citation type="submission" date="2016-01" db="EMBL/GenBank/DDBJ databases">
        <title>The new phylogeny of the genus Mycobacterium.</title>
        <authorList>
            <person name="Tarcisio F."/>
            <person name="Conor M."/>
            <person name="Antonella G."/>
            <person name="Elisabetta G."/>
            <person name="Giulia F.S."/>
            <person name="Sara T."/>
            <person name="Anna F."/>
            <person name="Clotilde B."/>
            <person name="Roberto B."/>
            <person name="Veronica D.S."/>
            <person name="Fabio R."/>
            <person name="Monica P."/>
            <person name="Olivier J."/>
            <person name="Enrico T."/>
            <person name="Nicola S."/>
        </authorList>
    </citation>
    <scope>NUCLEOTIDE SEQUENCE [LARGE SCALE GENOMIC DNA]</scope>
    <source>
        <strain evidence="6 7">DSM 44572</strain>
    </source>
</reference>
<keyword evidence="7" id="KW-1185">Reference proteome</keyword>